<proteinExistence type="predicted"/>
<dbReference type="Proteomes" id="UP001244297">
    <property type="component" value="Unassembled WGS sequence"/>
</dbReference>
<sequence length="83" mass="8811">MFGRLERVVTALVEAGLADRAAAPPNLVERLRHLERAAVAAGGDRQVLQVIASGRRLLGEPDAVERPVGSSPSAHGRGRPEPR</sequence>
<organism evidence="2 3">
    <name type="scientific">Methylobacterium longum</name>
    <dbReference type="NCBI Taxonomy" id="767694"/>
    <lineage>
        <taxon>Bacteria</taxon>
        <taxon>Pseudomonadati</taxon>
        <taxon>Pseudomonadota</taxon>
        <taxon>Alphaproteobacteria</taxon>
        <taxon>Hyphomicrobiales</taxon>
        <taxon>Methylobacteriaceae</taxon>
        <taxon>Methylobacterium</taxon>
    </lineage>
</organism>
<dbReference type="EMBL" id="JAUFPT010000013">
    <property type="protein sequence ID" value="MDN3570005.1"/>
    <property type="molecule type" value="Genomic_DNA"/>
</dbReference>
<comment type="caution">
    <text evidence="2">The sequence shown here is derived from an EMBL/GenBank/DDBJ whole genome shotgun (WGS) entry which is preliminary data.</text>
</comment>
<protein>
    <submittedName>
        <fullName evidence="2">Uncharacterized protein</fullName>
    </submittedName>
</protein>
<gene>
    <name evidence="2" type="ORF">QWZ18_05110</name>
</gene>
<evidence type="ECO:0000313" key="3">
    <source>
        <dbReference type="Proteomes" id="UP001244297"/>
    </source>
</evidence>
<dbReference type="RefSeq" id="WP_238290423.1">
    <property type="nucleotide sequence ID" value="NZ_BPQS01000023.1"/>
</dbReference>
<keyword evidence="3" id="KW-1185">Reference proteome</keyword>
<name>A0ABT8AKR4_9HYPH</name>
<evidence type="ECO:0000313" key="2">
    <source>
        <dbReference type="EMBL" id="MDN3570005.1"/>
    </source>
</evidence>
<accession>A0ABT8AKR4</accession>
<evidence type="ECO:0000256" key="1">
    <source>
        <dbReference type="SAM" id="MobiDB-lite"/>
    </source>
</evidence>
<reference evidence="3" key="1">
    <citation type="journal article" date="2019" name="Int. J. Syst. Evol. Microbiol.">
        <title>The Global Catalogue of Microorganisms (GCM) 10K type strain sequencing project: providing services to taxonomists for standard genome sequencing and annotation.</title>
        <authorList>
            <consortium name="The Broad Institute Genomics Platform"/>
            <consortium name="The Broad Institute Genome Sequencing Center for Infectious Disease"/>
            <person name="Wu L."/>
            <person name="Ma J."/>
        </authorList>
    </citation>
    <scope>NUCLEOTIDE SEQUENCE [LARGE SCALE GENOMIC DNA]</scope>
    <source>
        <strain evidence="3">CECT 7806</strain>
    </source>
</reference>
<feature type="region of interest" description="Disordered" evidence="1">
    <location>
        <begin position="59"/>
        <end position="83"/>
    </location>
</feature>